<reference evidence="1" key="1">
    <citation type="submission" date="2020-04" db="EMBL/GenBank/DDBJ databases">
        <authorList>
            <person name="Chiriac C."/>
            <person name="Salcher M."/>
            <person name="Ghai R."/>
            <person name="Kavagutti S V."/>
        </authorList>
    </citation>
    <scope>NUCLEOTIDE SEQUENCE</scope>
</reference>
<evidence type="ECO:0000313" key="1">
    <source>
        <dbReference type="EMBL" id="CAB4135501.1"/>
    </source>
</evidence>
<proteinExistence type="predicted"/>
<accession>A0A6J5LMS6</accession>
<name>A0A6J5LMS6_9CAUD</name>
<sequence>MTTFIFFALFFLAGVAVGALAYRNNASKASKLEAKGIDILKALKRK</sequence>
<gene>
    <name evidence="1" type="ORF">UFOVP291_28</name>
</gene>
<dbReference type="EMBL" id="LR796301">
    <property type="protein sequence ID" value="CAB4135501.1"/>
    <property type="molecule type" value="Genomic_DNA"/>
</dbReference>
<organism evidence="1">
    <name type="scientific">uncultured Caudovirales phage</name>
    <dbReference type="NCBI Taxonomy" id="2100421"/>
    <lineage>
        <taxon>Viruses</taxon>
        <taxon>Duplodnaviria</taxon>
        <taxon>Heunggongvirae</taxon>
        <taxon>Uroviricota</taxon>
        <taxon>Caudoviricetes</taxon>
        <taxon>Peduoviridae</taxon>
        <taxon>Maltschvirus</taxon>
        <taxon>Maltschvirus maltsch</taxon>
    </lineage>
</organism>
<protein>
    <submittedName>
        <fullName evidence="1">Uncharacterized protein</fullName>
    </submittedName>
</protein>